<dbReference type="EMBL" id="JBHUJC010000018">
    <property type="protein sequence ID" value="MFD2275884.1"/>
    <property type="molecule type" value="Genomic_DNA"/>
</dbReference>
<accession>A0ABW5E1F4</accession>
<dbReference type="Pfam" id="PF00196">
    <property type="entry name" value="GerE"/>
    <property type="match status" value="1"/>
</dbReference>
<keyword evidence="1 3" id="KW-0597">Phosphoprotein</keyword>
<evidence type="ECO:0000313" key="6">
    <source>
        <dbReference type="EMBL" id="MFD2275884.1"/>
    </source>
</evidence>
<organism evidence="6 7">
    <name type="scientific">Rubritalea spongiae</name>
    <dbReference type="NCBI Taxonomy" id="430797"/>
    <lineage>
        <taxon>Bacteria</taxon>
        <taxon>Pseudomonadati</taxon>
        <taxon>Verrucomicrobiota</taxon>
        <taxon>Verrucomicrobiia</taxon>
        <taxon>Verrucomicrobiales</taxon>
        <taxon>Rubritaleaceae</taxon>
        <taxon>Rubritalea</taxon>
    </lineage>
</organism>
<feature type="domain" description="HTH luxR-type" evidence="4">
    <location>
        <begin position="150"/>
        <end position="215"/>
    </location>
</feature>
<keyword evidence="2" id="KW-0238">DNA-binding</keyword>
<keyword evidence="7" id="KW-1185">Reference proteome</keyword>
<dbReference type="PROSITE" id="PS50043">
    <property type="entry name" value="HTH_LUXR_2"/>
    <property type="match status" value="1"/>
</dbReference>
<dbReference type="InterPro" id="IPR016032">
    <property type="entry name" value="Sig_transdc_resp-reg_C-effctor"/>
</dbReference>
<dbReference type="InterPro" id="IPR001789">
    <property type="entry name" value="Sig_transdc_resp-reg_receiver"/>
</dbReference>
<reference evidence="7" key="1">
    <citation type="journal article" date="2019" name="Int. J. Syst. Evol. Microbiol.">
        <title>The Global Catalogue of Microorganisms (GCM) 10K type strain sequencing project: providing services to taxonomists for standard genome sequencing and annotation.</title>
        <authorList>
            <consortium name="The Broad Institute Genomics Platform"/>
            <consortium name="The Broad Institute Genome Sequencing Center for Infectious Disease"/>
            <person name="Wu L."/>
            <person name="Ma J."/>
        </authorList>
    </citation>
    <scope>NUCLEOTIDE SEQUENCE [LARGE SCALE GENOMIC DNA]</scope>
    <source>
        <strain evidence="7">JCM 16545</strain>
    </source>
</reference>
<dbReference type="PANTHER" id="PTHR43214">
    <property type="entry name" value="TWO-COMPONENT RESPONSE REGULATOR"/>
    <property type="match status" value="1"/>
</dbReference>
<dbReference type="InterPro" id="IPR000792">
    <property type="entry name" value="Tscrpt_reg_LuxR_C"/>
</dbReference>
<evidence type="ECO:0000256" key="1">
    <source>
        <dbReference type="ARBA" id="ARBA00022553"/>
    </source>
</evidence>
<gene>
    <name evidence="6" type="ORF">ACFSQZ_05340</name>
</gene>
<feature type="domain" description="Response regulatory" evidence="5">
    <location>
        <begin position="6"/>
        <end position="126"/>
    </location>
</feature>
<dbReference type="SMART" id="SM00421">
    <property type="entry name" value="HTH_LUXR"/>
    <property type="match status" value="1"/>
</dbReference>
<dbReference type="Proteomes" id="UP001597297">
    <property type="component" value="Unassembled WGS sequence"/>
</dbReference>
<protein>
    <submittedName>
        <fullName evidence="6">Response regulator</fullName>
    </submittedName>
</protein>
<dbReference type="PROSITE" id="PS50110">
    <property type="entry name" value="RESPONSE_REGULATORY"/>
    <property type="match status" value="1"/>
</dbReference>
<evidence type="ECO:0000256" key="2">
    <source>
        <dbReference type="ARBA" id="ARBA00023125"/>
    </source>
</evidence>
<dbReference type="SUPFAM" id="SSF46894">
    <property type="entry name" value="C-terminal effector domain of the bipartite response regulators"/>
    <property type="match status" value="1"/>
</dbReference>
<dbReference type="CDD" id="cd17535">
    <property type="entry name" value="REC_NarL-like"/>
    <property type="match status" value="1"/>
</dbReference>
<feature type="modified residue" description="4-aspartylphosphate" evidence="3">
    <location>
        <position position="61"/>
    </location>
</feature>
<dbReference type="PRINTS" id="PR00038">
    <property type="entry name" value="HTHLUXR"/>
</dbReference>
<dbReference type="Gene3D" id="3.40.50.2300">
    <property type="match status" value="1"/>
</dbReference>
<name>A0ABW5E1F4_9BACT</name>
<evidence type="ECO:0000259" key="4">
    <source>
        <dbReference type="PROSITE" id="PS50043"/>
    </source>
</evidence>
<proteinExistence type="predicted"/>
<dbReference type="InterPro" id="IPR058245">
    <property type="entry name" value="NreC/VraR/RcsB-like_REC"/>
</dbReference>
<dbReference type="SUPFAM" id="SSF52172">
    <property type="entry name" value="CheY-like"/>
    <property type="match status" value="1"/>
</dbReference>
<sequence>MKTPIQIMLVEDNPEYRNVLKVAINRTPEMELVGTVGTAERAMQKLDPAEKTQAPDLILLDLVLPGLSGLDVIPWFKTNVPDTKIIILTQSENEADILLAITLGISGYLLKSSTIQQIKDGIHTVMNGGASLDPITAKFILSTLKKNSKTVHTDIPLTEREHEILGLLSQGLSKKEISTKLNISFFTVSTHIRHIYQKLEVPNAPAAVATALRKGWL</sequence>
<dbReference type="InterPro" id="IPR011006">
    <property type="entry name" value="CheY-like_superfamily"/>
</dbReference>
<dbReference type="CDD" id="cd06170">
    <property type="entry name" value="LuxR_C_like"/>
    <property type="match status" value="1"/>
</dbReference>
<evidence type="ECO:0000259" key="5">
    <source>
        <dbReference type="PROSITE" id="PS50110"/>
    </source>
</evidence>
<dbReference type="Pfam" id="PF00072">
    <property type="entry name" value="Response_reg"/>
    <property type="match status" value="1"/>
</dbReference>
<evidence type="ECO:0000313" key="7">
    <source>
        <dbReference type="Proteomes" id="UP001597297"/>
    </source>
</evidence>
<comment type="caution">
    <text evidence="6">The sequence shown here is derived from an EMBL/GenBank/DDBJ whole genome shotgun (WGS) entry which is preliminary data.</text>
</comment>
<dbReference type="SMART" id="SM00448">
    <property type="entry name" value="REC"/>
    <property type="match status" value="1"/>
</dbReference>
<dbReference type="RefSeq" id="WP_377095365.1">
    <property type="nucleotide sequence ID" value="NZ_JBHSJM010000001.1"/>
</dbReference>
<evidence type="ECO:0000256" key="3">
    <source>
        <dbReference type="PROSITE-ProRule" id="PRU00169"/>
    </source>
</evidence>
<dbReference type="InterPro" id="IPR039420">
    <property type="entry name" value="WalR-like"/>
</dbReference>